<evidence type="ECO:0000313" key="2">
    <source>
        <dbReference type="Proteomes" id="UP001489719"/>
    </source>
</evidence>
<organism evidence="1 2">
    <name type="scientific">Lipomyces orientalis</name>
    <dbReference type="NCBI Taxonomy" id="1233043"/>
    <lineage>
        <taxon>Eukaryota</taxon>
        <taxon>Fungi</taxon>
        <taxon>Dikarya</taxon>
        <taxon>Ascomycota</taxon>
        <taxon>Saccharomycotina</taxon>
        <taxon>Lipomycetes</taxon>
        <taxon>Lipomycetales</taxon>
        <taxon>Lipomycetaceae</taxon>
        <taxon>Lipomyces</taxon>
    </lineage>
</organism>
<keyword evidence="2" id="KW-1185">Reference proteome</keyword>
<dbReference type="EMBL" id="MU970084">
    <property type="protein sequence ID" value="KAK9322074.1"/>
    <property type="molecule type" value="Genomic_DNA"/>
</dbReference>
<gene>
    <name evidence="1" type="ORF">V1517DRAFT_353287</name>
</gene>
<protein>
    <submittedName>
        <fullName evidence="1">Uncharacterized protein</fullName>
    </submittedName>
</protein>
<proteinExistence type="predicted"/>
<dbReference type="Proteomes" id="UP001489719">
    <property type="component" value="Unassembled WGS sequence"/>
</dbReference>
<reference evidence="2" key="1">
    <citation type="journal article" date="2024" name="Front. Bioeng. Biotechnol.">
        <title>Genome-scale model development and genomic sequencing of the oleaginous clade Lipomyces.</title>
        <authorList>
            <person name="Czajka J.J."/>
            <person name="Han Y."/>
            <person name="Kim J."/>
            <person name="Mondo S.J."/>
            <person name="Hofstad B.A."/>
            <person name="Robles A."/>
            <person name="Haridas S."/>
            <person name="Riley R."/>
            <person name="LaButti K."/>
            <person name="Pangilinan J."/>
            <person name="Andreopoulos W."/>
            <person name="Lipzen A."/>
            <person name="Yan J."/>
            <person name="Wang M."/>
            <person name="Ng V."/>
            <person name="Grigoriev I.V."/>
            <person name="Spatafora J.W."/>
            <person name="Magnuson J.K."/>
            <person name="Baker S.E."/>
            <person name="Pomraning K.R."/>
        </authorList>
    </citation>
    <scope>NUCLEOTIDE SEQUENCE [LARGE SCALE GENOMIC DNA]</scope>
    <source>
        <strain evidence="2">CBS 10300</strain>
    </source>
</reference>
<evidence type="ECO:0000313" key="1">
    <source>
        <dbReference type="EMBL" id="KAK9322074.1"/>
    </source>
</evidence>
<accession>A0ACC3TLR7</accession>
<name>A0ACC3TLR7_9ASCO</name>
<comment type="caution">
    <text evidence="1">The sequence shown here is derived from an EMBL/GenBank/DDBJ whole genome shotgun (WGS) entry which is preliminary data.</text>
</comment>
<sequence length="221" mass="25051">MGFDKGRRADAGETFTQIIMTDVTNRAPKRVSKKGRRSAGYTYINAFIGFRTYYSRILPNIHQRRLSSHLAKTWSSYIHKDFWTRYTVLYCAEPRSQCFVDWLEERVVPPDLPGLDELVDTLLGMEIGTSKKDAKIPIEVDLPQWTDTVQPGSGEGYLEELDLSPVYTDFFTPCDIYPFDFPMRIAQTFMNGSSNEDLDLAINPALSSSISAGPMAIIPCR</sequence>